<gene>
    <name evidence="1" type="ORF">Goshw_026237</name>
</gene>
<reference evidence="1 2" key="1">
    <citation type="journal article" date="2019" name="Genome Biol. Evol.">
        <title>Insights into the evolution of the New World diploid cottons (Gossypium, subgenus Houzingenia) based on genome sequencing.</title>
        <authorList>
            <person name="Grover C.E."/>
            <person name="Arick M.A. 2nd"/>
            <person name="Thrash A."/>
            <person name="Conover J.L."/>
            <person name="Sanders W.S."/>
            <person name="Peterson D.G."/>
            <person name="Frelichowski J.E."/>
            <person name="Scheffler J.A."/>
            <person name="Scheffler B.E."/>
            <person name="Wendel J.F."/>
        </authorList>
    </citation>
    <scope>NUCLEOTIDE SEQUENCE [LARGE SCALE GENOMIC DNA]</scope>
    <source>
        <strain evidence="1">1</strain>
        <tissue evidence="1">Leaf</tissue>
    </source>
</reference>
<dbReference type="Proteomes" id="UP000593576">
    <property type="component" value="Unassembled WGS sequence"/>
</dbReference>
<dbReference type="EMBL" id="JABFAF010000001">
    <property type="protein sequence ID" value="MBA0847970.1"/>
    <property type="molecule type" value="Genomic_DNA"/>
</dbReference>
<dbReference type="AlphaFoldDB" id="A0A7J9KNH9"/>
<proteinExistence type="predicted"/>
<keyword evidence="2" id="KW-1185">Reference proteome</keyword>
<comment type="caution">
    <text evidence="1">The sequence shown here is derived from an EMBL/GenBank/DDBJ whole genome shotgun (WGS) entry which is preliminary data.</text>
</comment>
<protein>
    <submittedName>
        <fullName evidence="1">Uncharacterized protein</fullName>
    </submittedName>
</protein>
<sequence>MSTLFLLTMAQIKQIQRVISKALTFLDYVKLRMALLYPMEN</sequence>
<name>A0A7J9KNH9_GOSSC</name>
<evidence type="ECO:0000313" key="2">
    <source>
        <dbReference type="Proteomes" id="UP000593576"/>
    </source>
</evidence>
<accession>A0A7J9KNH9</accession>
<organism evidence="1 2">
    <name type="scientific">Gossypium schwendimanii</name>
    <name type="common">Cotton</name>
    <dbReference type="NCBI Taxonomy" id="34291"/>
    <lineage>
        <taxon>Eukaryota</taxon>
        <taxon>Viridiplantae</taxon>
        <taxon>Streptophyta</taxon>
        <taxon>Embryophyta</taxon>
        <taxon>Tracheophyta</taxon>
        <taxon>Spermatophyta</taxon>
        <taxon>Magnoliopsida</taxon>
        <taxon>eudicotyledons</taxon>
        <taxon>Gunneridae</taxon>
        <taxon>Pentapetalae</taxon>
        <taxon>rosids</taxon>
        <taxon>malvids</taxon>
        <taxon>Malvales</taxon>
        <taxon>Malvaceae</taxon>
        <taxon>Malvoideae</taxon>
        <taxon>Gossypium</taxon>
    </lineage>
</organism>
<evidence type="ECO:0000313" key="1">
    <source>
        <dbReference type="EMBL" id="MBA0847970.1"/>
    </source>
</evidence>